<dbReference type="CDD" id="cd07440">
    <property type="entry name" value="RGS"/>
    <property type="match status" value="1"/>
</dbReference>
<feature type="transmembrane region" description="Helical" evidence="2">
    <location>
        <begin position="30"/>
        <end position="48"/>
    </location>
</feature>
<protein>
    <submittedName>
        <fullName evidence="4">Regulator of G-protein signaling 12</fullName>
    </submittedName>
</protein>
<feature type="transmembrane region" description="Helical" evidence="2">
    <location>
        <begin position="201"/>
        <end position="221"/>
    </location>
</feature>
<sequence>MLASSAGLTAGVVAVSFANYINRSEMPCDAILWCSYLLVSLGAGPLAVRLTNFFLRVQFEQLLLTRAKSESMSSSHGLESQFAPSSVLSQIGAYLRVFCGCRPISAPALTRTSRLQKKEKKERQLVAATQKRSIISEALRSRQRAGNLAAYFLQSGFFSGIVMTILLLMAIIPGILASAAASLPYGFKGCTGCVLGNYLFLPVWVQSAVVLVLGTGMLWRIRRAPDPLGIRRELTLVWTLGLLLFLVSVLGLIDPGSLRTEGTFDYHYFGVFIIYAIQIVQCVVPVAYTYNRKSLEHFKSGYTFDQALNRPDFKQVFSQYLASEFSMENMLFLDAVQRYKNSFRNAAEDAARETAVRAVELYNTFLKDNSMLEVNVSSEQKRSVREQLQPFLGAIDSADVELPPEMDIFDVCEEEIKKLLMTDSFPRFLRSPLFDEWFRADQFSTSKPGITSTSGSQVQSLGGESSSMET</sequence>
<gene>
    <name evidence="4" type="ORF">FCC1311_027442</name>
</gene>
<dbReference type="PRINTS" id="PR01301">
    <property type="entry name" value="RGSPROTEIN"/>
</dbReference>
<dbReference type="InterPro" id="IPR036305">
    <property type="entry name" value="RGS_sf"/>
</dbReference>
<keyword evidence="2" id="KW-1133">Transmembrane helix</keyword>
<name>A0A2R5GD41_9STRA</name>
<accession>A0A2R5GD41</accession>
<evidence type="ECO:0000313" key="4">
    <source>
        <dbReference type="EMBL" id="GBG26523.1"/>
    </source>
</evidence>
<feature type="transmembrane region" description="Helical" evidence="2">
    <location>
        <begin position="233"/>
        <end position="253"/>
    </location>
</feature>
<evidence type="ECO:0000313" key="5">
    <source>
        <dbReference type="Proteomes" id="UP000241890"/>
    </source>
</evidence>
<dbReference type="PANTHER" id="PTHR10845:SF192">
    <property type="entry name" value="DOUBLE HIT, ISOFORM B"/>
    <property type="match status" value="1"/>
</dbReference>
<dbReference type="InterPro" id="IPR016137">
    <property type="entry name" value="RGS"/>
</dbReference>
<dbReference type="PROSITE" id="PS50132">
    <property type="entry name" value="RGS"/>
    <property type="match status" value="1"/>
</dbReference>
<feature type="transmembrane region" description="Helical" evidence="2">
    <location>
        <begin position="268"/>
        <end position="290"/>
    </location>
</feature>
<evidence type="ECO:0000259" key="3">
    <source>
        <dbReference type="PROSITE" id="PS50132"/>
    </source>
</evidence>
<feature type="transmembrane region" description="Helical" evidence="2">
    <location>
        <begin position="148"/>
        <end position="181"/>
    </location>
</feature>
<reference evidence="4 5" key="1">
    <citation type="submission" date="2017-12" db="EMBL/GenBank/DDBJ databases">
        <title>Sequencing, de novo assembly and annotation of complete genome of a new Thraustochytrid species, strain FCC1311.</title>
        <authorList>
            <person name="Sedici K."/>
            <person name="Godart F."/>
            <person name="Aiese Cigliano R."/>
            <person name="Sanseverino W."/>
            <person name="Barakat M."/>
            <person name="Ortet P."/>
            <person name="Marechal E."/>
            <person name="Cagnac O."/>
            <person name="Amato A."/>
        </authorList>
    </citation>
    <scope>NUCLEOTIDE SEQUENCE [LARGE SCALE GENOMIC DNA]</scope>
</reference>
<keyword evidence="2" id="KW-0472">Membrane</keyword>
<dbReference type="SMART" id="SM00315">
    <property type="entry name" value="RGS"/>
    <property type="match status" value="1"/>
</dbReference>
<evidence type="ECO:0000256" key="1">
    <source>
        <dbReference type="SAM" id="MobiDB-lite"/>
    </source>
</evidence>
<organism evidence="4 5">
    <name type="scientific">Hondaea fermentalgiana</name>
    <dbReference type="NCBI Taxonomy" id="2315210"/>
    <lineage>
        <taxon>Eukaryota</taxon>
        <taxon>Sar</taxon>
        <taxon>Stramenopiles</taxon>
        <taxon>Bigyra</taxon>
        <taxon>Labyrinthulomycetes</taxon>
        <taxon>Thraustochytrida</taxon>
        <taxon>Thraustochytriidae</taxon>
        <taxon>Hondaea</taxon>
    </lineage>
</organism>
<proteinExistence type="predicted"/>
<dbReference type="InParanoid" id="A0A2R5GD41"/>
<comment type="caution">
    <text evidence="4">The sequence shown here is derived from an EMBL/GenBank/DDBJ whole genome shotgun (WGS) entry which is preliminary data.</text>
</comment>
<dbReference type="Gene3D" id="1.10.167.10">
    <property type="entry name" value="Regulator of G-protein Signalling 4, domain 2"/>
    <property type="match status" value="1"/>
</dbReference>
<keyword evidence="2" id="KW-0812">Transmembrane</keyword>
<dbReference type="SUPFAM" id="SSF48097">
    <property type="entry name" value="Regulator of G-protein signaling, RGS"/>
    <property type="match status" value="1"/>
</dbReference>
<dbReference type="PANTHER" id="PTHR10845">
    <property type="entry name" value="REGULATOR OF G PROTEIN SIGNALING"/>
    <property type="match status" value="1"/>
</dbReference>
<dbReference type="Proteomes" id="UP000241890">
    <property type="component" value="Unassembled WGS sequence"/>
</dbReference>
<dbReference type="AlphaFoldDB" id="A0A2R5GD41"/>
<evidence type="ECO:0000256" key="2">
    <source>
        <dbReference type="SAM" id="Phobius"/>
    </source>
</evidence>
<feature type="domain" description="RGS" evidence="3">
    <location>
        <begin position="303"/>
        <end position="438"/>
    </location>
</feature>
<feature type="region of interest" description="Disordered" evidence="1">
    <location>
        <begin position="448"/>
        <end position="470"/>
    </location>
</feature>
<dbReference type="InterPro" id="IPR044926">
    <property type="entry name" value="RGS_subdomain_2"/>
</dbReference>
<dbReference type="EMBL" id="BEYU01000021">
    <property type="protein sequence ID" value="GBG26523.1"/>
    <property type="molecule type" value="Genomic_DNA"/>
</dbReference>
<dbReference type="OrthoDB" id="191023at2759"/>
<dbReference type="Pfam" id="PF00615">
    <property type="entry name" value="RGS"/>
    <property type="match status" value="1"/>
</dbReference>
<keyword evidence="5" id="KW-1185">Reference proteome</keyword>